<name>A0A023B9Y6_GRENI</name>
<gene>
    <name evidence="1" type="ORF">GNI_044180</name>
</gene>
<protein>
    <submittedName>
        <fullName evidence="1">Uncharacterized protein</fullName>
    </submittedName>
</protein>
<dbReference type="Proteomes" id="UP000019763">
    <property type="component" value="Unassembled WGS sequence"/>
</dbReference>
<evidence type="ECO:0000313" key="2">
    <source>
        <dbReference type="Proteomes" id="UP000019763"/>
    </source>
</evidence>
<dbReference type="EMBL" id="AFNH02000337">
    <property type="protein sequence ID" value="EZG76625.1"/>
    <property type="molecule type" value="Genomic_DNA"/>
</dbReference>
<evidence type="ECO:0000313" key="1">
    <source>
        <dbReference type="EMBL" id="EZG76625.1"/>
    </source>
</evidence>
<dbReference type="GeneID" id="22911681"/>
<organism evidence="1 2">
    <name type="scientific">Gregarina niphandrodes</name>
    <name type="common">Septate eugregarine</name>
    <dbReference type="NCBI Taxonomy" id="110365"/>
    <lineage>
        <taxon>Eukaryota</taxon>
        <taxon>Sar</taxon>
        <taxon>Alveolata</taxon>
        <taxon>Apicomplexa</taxon>
        <taxon>Conoidasida</taxon>
        <taxon>Gregarinasina</taxon>
        <taxon>Eugregarinorida</taxon>
        <taxon>Gregarinidae</taxon>
        <taxon>Gregarina</taxon>
    </lineage>
</organism>
<reference evidence="1" key="1">
    <citation type="submission" date="2013-12" db="EMBL/GenBank/DDBJ databases">
        <authorList>
            <person name="Omoto C.K."/>
            <person name="Sibley D."/>
            <person name="Venepally P."/>
            <person name="Hadjithomas M."/>
            <person name="Karamycheva S."/>
            <person name="Brunk B."/>
            <person name="Roos D."/>
            <person name="Caler E."/>
            <person name="Lorenzi H."/>
        </authorList>
    </citation>
    <scope>NUCLEOTIDE SEQUENCE</scope>
</reference>
<proteinExistence type="predicted"/>
<keyword evidence="2" id="KW-1185">Reference proteome</keyword>
<dbReference type="AlphaFoldDB" id="A0A023B9Y6"/>
<dbReference type="RefSeq" id="XP_011129559.1">
    <property type="nucleotide sequence ID" value="XM_011131257.1"/>
</dbReference>
<comment type="caution">
    <text evidence="1">The sequence shown here is derived from an EMBL/GenBank/DDBJ whole genome shotgun (WGS) entry which is preliminary data.</text>
</comment>
<dbReference type="VEuPathDB" id="CryptoDB:GNI_044180"/>
<sequence length="229" mass="26616">MSSIRSGSSKSRPSVFWQELDTELRRLRRSGVIEKCPVIEVGHKTYYDCGVVRNYEYSEHESVVEYQADAAESYEALLQRRYNRLLRALDYPLMIDTLCTTADYHYINPRIHQHINHQLRLFCLSLSNKISNVKTALKICCNDEVLKRIRYDLYCGRLVVPRPHSIELSLRNVLVQSKLIIGKKHLTIQDCNLPLISSITRNRFIDNIHLQLNELVTLIGTDTQYDCSS</sequence>
<accession>A0A023B9Y6</accession>